<protein>
    <recommendedName>
        <fullName evidence="3">Lumazine-binding protein</fullName>
    </recommendedName>
</protein>
<evidence type="ECO:0000313" key="1">
    <source>
        <dbReference type="EMBL" id="TQM96554.1"/>
    </source>
</evidence>
<dbReference type="RefSeq" id="WP_141818153.1">
    <property type="nucleotide sequence ID" value="NZ_BAAAIL010000003.1"/>
</dbReference>
<dbReference type="SUPFAM" id="SSF54427">
    <property type="entry name" value="NTF2-like"/>
    <property type="match status" value="1"/>
</dbReference>
<accession>A0A543KNB5</accession>
<comment type="caution">
    <text evidence="1">The sequence shown here is derived from an EMBL/GenBank/DDBJ whole genome shotgun (WGS) entry which is preliminary data.</text>
</comment>
<evidence type="ECO:0008006" key="3">
    <source>
        <dbReference type="Google" id="ProtNLM"/>
    </source>
</evidence>
<name>A0A543KNB5_9MICO</name>
<reference evidence="1 2" key="1">
    <citation type="submission" date="2019-06" db="EMBL/GenBank/DDBJ databases">
        <title>Sequencing the genomes of 1000 actinobacteria strains.</title>
        <authorList>
            <person name="Klenk H.-P."/>
        </authorList>
    </citation>
    <scope>NUCLEOTIDE SEQUENCE [LARGE SCALE GENOMIC DNA]</scope>
    <source>
        <strain evidence="1 2">DSM 12362</strain>
    </source>
</reference>
<dbReference type="InterPro" id="IPR032710">
    <property type="entry name" value="NTF2-like_dom_sf"/>
</dbReference>
<gene>
    <name evidence="1" type="ORF">FB476_1423</name>
</gene>
<dbReference type="EMBL" id="VFPU01000001">
    <property type="protein sequence ID" value="TQM96554.1"/>
    <property type="molecule type" value="Genomic_DNA"/>
</dbReference>
<evidence type="ECO:0000313" key="2">
    <source>
        <dbReference type="Proteomes" id="UP000315133"/>
    </source>
</evidence>
<dbReference type="AlphaFoldDB" id="A0A543KNB5"/>
<keyword evidence="2" id="KW-1185">Reference proteome</keyword>
<sequence>MRNRAGLVLGLAVGVLVLLAVVAGVLSAARSGPSLPEGSPEAVVQAYVSAVVGDDADVAATHLDPEGRCSESDVRGYGRTTARVVLRDVDIIGETATVDVEFVHGGSGPFGGDEWREEQTYELRRHDGTWVITGEPWPMYYCEGNGR</sequence>
<organism evidence="1 2">
    <name type="scientific">Ornithinimicrobium humiphilum</name>
    <dbReference type="NCBI Taxonomy" id="125288"/>
    <lineage>
        <taxon>Bacteria</taxon>
        <taxon>Bacillati</taxon>
        <taxon>Actinomycetota</taxon>
        <taxon>Actinomycetes</taxon>
        <taxon>Micrococcales</taxon>
        <taxon>Ornithinimicrobiaceae</taxon>
        <taxon>Ornithinimicrobium</taxon>
    </lineage>
</organism>
<dbReference type="Proteomes" id="UP000315133">
    <property type="component" value="Unassembled WGS sequence"/>
</dbReference>
<dbReference type="OrthoDB" id="5118128at2"/>
<proteinExistence type="predicted"/>